<evidence type="ECO:0000313" key="2">
    <source>
        <dbReference type="Proteomes" id="UP001597405"/>
    </source>
</evidence>
<dbReference type="RefSeq" id="WP_379101970.1">
    <property type="nucleotide sequence ID" value="NZ_JBHUGZ010000016.1"/>
</dbReference>
<evidence type="ECO:0000313" key="1">
    <source>
        <dbReference type="EMBL" id="MFD1985571.1"/>
    </source>
</evidence>
<dbReference type="Proteomes" id="UP001597405">
    <property type="component" value="Unassembled WGS sequence"/>
</dbReference>
<proteinExistence type="predicted"/>
<sequence length="193" mass="20702">MLQRRDIGIGRLPSDATAIEARFERSRLSGIAAKLASETATDNADISAIEAWPWGNTVSAILYATAQATAHHVLRDRSLDEPAVNSSVHDTLLRRLDDVARAYRSAGCGLPPGKYLHAGAAKMERTKDHMGADLAIVVGASVLGLPRFRVVLIQAKHADARQRDRANVGRNEGRQLDNLLSTGMGTISSILGS</sequence>
<accession>A0ABW4UH54</accession>
<protein>
    <submittedName>
        <fullName evidence="1">Uncharacterized protein</fullName>
    </submittedName>
</protein>
<dbReference type="EMBL" id="JBHUGZ010000016">
    <property type="protein sequence ID" value="MFD1985571.1"/>
    <property type="molecule type" value="Genomic_DNA"/>
</dbReference>
<gene>
    <name evidence="1" type="ORF">ACFSOZ_24265</name>
</gene>
<reference evidence="2" key="1">
    <citation type="journal article" date="2019" name="Int. J. Syst. Evol. Microbiol.">
        <title>The Global Catalogue of Microorganisms (GCM) 10K type strain sequencing project: providing services to taxonomists for standard genome sequencing and annotation.</title>
        <authorList>
            <consortium name="The Broad Institute Genomics Platform"/>
            <consortium name="The Broad Institute Genome Sequencing Center for Infectious Disease"/>
            <person name="Wu L."/>
            <person name="Ma J."/>
        </authorList>
    </citation>
    <scope>NUCLEOTIDE SEQUENCE [LARGE SCALE GENOMIC DNA]</scope>
    <source>
        <strain evidence="2">CGMCC 1.16225</strain>
    </source>
</reference>
<name>A0ABW4UH54_9HYPH</name>
<comment type="caution">
    <text evidence="1">The sequence shown here is derived from an EMBL/GenBank/DDBJ whole genome shotgun (WGS) entry which is preliminary data.</text>
</comment>
<keyword evidence="2" id="KW-1185">Reference proteome</keyword>
<organism evidence="1 2">
    <name type="scientific">Mesorhizobium newzealandense</name>
    <dbReference type="NCBI Taxonomy" id="1300302"/>
    <lineage>
        <taxon>Bacteria</taxon>
        <taxon>Pseudomonadati</taxon>
        <taxon>Pseudomonadota</taxon>
        <taxon>Alphaproteobacteria</taxon>
        <taxon>Hyphomicrobiales</taxon>
        <taxon>Phyllobacteriaceae</taxon>
        <taxon>Mesorhizobium</taxon>
    </lineage>
</organism>